<reference evidence="4" key="1">
    <citation type="submission" date="2021-02" db="EMBL/GenBank/DDBJ databases">
        <authorList>
            <person name="Dougan E. K."/>
            <person name="Rhodes N."/>
            <person name="Thang M."/>
            <person name="Chan C."/>
        </authorList>
    </citation>
    <scope>NUCLEOTIDE SEQUENCE</scope>
</reference>
<dbReference type="GO" id="GO:0005829">
    <property type="term" value="C:cytosol"/>
    <property type="evidence" value="ECO:0007669"/>
    <property type="project" value="TreeGrafter"/>
</dbReference>
<dbReference type="InterPro" id="IPR023210">
    <property type="entry name" value="NADP_OxRdtase_dom"/>
</dbReference>
<dbReference type="SUPFAM" id="SSF51197">
    <property type="entry name" value="Clavaminate synthase-like"/>
    <property type="match status" value="1"/>
</dbReference>
<dbReference type="PANTHER" id="PTHR43364:SF5">
    <property type="entry name" value="REDUCTASE"/>
    <property type="match status" value="1"/>
</dbReference>
<dbReference type="OrthoDB" id="411278at2759"/>
<dbReference type="InterPro" id="IPR036812">
    <property type="entry name" value="NAD(P)_OxRdtase_dom_sf"/>
</dbReference>
<keyword evidence="5" id="KW-1185">Reference proteome</keyword>
<feature type="domain" description="NADP-dependent oxidoreductase" evidence="2">
    <location>
        <begin position="643"/>
        <end position="907"/>
    </location>
</feature>
<feature type="transmembrane region" description="Helical" evidence="1">
    <location>
        <begin position="259"/>
        <end position="279"/>
    </location>
</feature>
<sequence length="920" mass="101212">MHIFGVTEFAVRLPAWLCSVATIALTHHLAKDHFGLRVAALSVLVLSSSYLGYVALGKVHTDAALTFSVTLALVGLYQWLSKQRLTWYLAGILGLSLGLLAKGPVTFVYVGLPVVLWLLITRQLWRPTTWLALGSAAAVATLLVAPWYIAAENAYPGYLEYYLQGEHFHRFLDAGWVGDLYGAGHAEPRGTILLYAVESLLPWSLLVPLLILTRYIGGYWQSGLRLRLAETNPLVLYLLCWAIGPLLFFTFSANVVPPYIMPTLTAWSVILSLLLAQLLSQRKKHVIPVLFVVALAIPTVKLVQNSTSDFWYDGARNQKGLVDTLVKLRSTENADVVFLGKRLYAAEFYGSDYAYSSRKPADLNLSQPVYLAHLSSHNGIKGLEILTPTDIEGAVRLFHRDGFVVIADILNNAQIQQLSEGCQEVVDEILALDENRSGNRGSHRYSFGGSSLTRSQLHRPAWQMLLDIPAVTTLLTALFGSPNYTLRAASGDFCLPGAVEYQRLHADVRDWVDNTSSPFSAFHDVTRLNGPTRQIPGTQNSREKIPSLKDEPEWMRLNTVCPAPAGSIMVRDTRAWHGGTPNLSDEVRSIPNLEFYAPWFREPMVPGISYADFKKLSEHAQQLVRICVADSSEELVTGTTLRINFIDTANQYGGDKGVGTTEMIIGKWLSQDSSRRDKLVIASKVHEPMSDDINDRGLSARHIQMACDASLQRLGVEHIDLYQMHHIDRSAPIEEIWQAMERLIAQGKITYVGSSNFPGWAIARANEKAIARHQLGLVSEQSLYNLLERGAELEVIPACQAYGVGLIPWSPLSGGLLAGSSSEATGRRQSAEAKAAFLTRSEQLKKFENLCTELDESPSNIALAWLLHQPGVTATIIGPGSAAQLTAALHVPDITLSTQTLAALDEIFPACGAAPEAYAW</sequence>
<evidence type="ECO:0000313" key="5">
    <source>
        <dbReference type="Proteomes" id="UP000649617"/>
    </source>
</evidence>
<accession>A0A812NRZ1</accession>
<comment type="caution">
    <text evidence="4">The sequence shown here is derived from an EMBL/GenBank/DDBJ whole genome shotgun (WGS) entry which is preliminary data.</text>
</comment>
<feature type="transmembrane region" description="Helical" evidence="1">
    <location>
        <begin position="192"/>
        <end position="213"/>
    </location>
</feature>
<evidence type="ECO:0000256" key="1">
    <source>
        <dbReference type="SAM" id="Phobius"/>
    </source>
</evidence>
<evidence type="ECO:0000259" key="2">
    <source>
        <dbReference type="Pfam" id="PF00248"/>
    </source>
</evidence>
<keyword evidence="1" id="KW-1133">Transmembrane helix</keyword>
<dbReference type="InterPro" id="IPR038731">
    <property type="entry name" value="RgtA/B/C-like"/>
</dbReference>
<evidence type="ECO:0000313" key="4">
    <source>
        <dbReference type="EMBL" id="CAE7311652.1"/>
    </source>
</evidence>
<gene>
    <name evidence="4" type="primary">yrpG</name>
    <name evidence="4" type="ORF">SPIL2461_LOCUS7065</name>
</gene>
<dbReference type="Pfam" id="PF00248">
    <property type="entry name" value="Aldo_ket_red"/>
    <property type="match status" value="1"/>
</dbReference>
<feature type="transmembrane region" description="Helical" evidence="1">
    <location>
        <begin position="63"/>
        <end position="80"/>
    </location>
</feature>
<dbReference type="Gene3D" id="2.60.120.620">
    <property type="entry name" value="q2cbj1_9rhob like domain"/>
    <property type="match status" value="1"/>
</dbReference>
<name>A0A812NRZ1_SYMPI</name>
<protein>
    <submittedName>
        <fullName evidence="4">YrpG protein</fullName>
    </submittedName>
</protein>
<dbReference type="AlphaFoldDB" id="A0A812NRZ1"/>
<dbReference type="Proteomes" id="UP000649617">
    <property type="component" value="Unassembled WGS sequence"/>
</dbReference>
<keyword evidence="1" id="KW-0472">Membrane</keyword>
<evidence type="ECO:0000259" key="3">
    <source>
        <dbReference type="Pfam" id="PF13231"/>
    </source>
</evidence>
<feature type="transmembrane region" description="Helical" evidence="1">
    <location>
        <begin position="286"/>
        <end position="303"/>
    </location>
</feature>
<proteinExistence type="predicted"/>
<feature type="transmembrane region" description="Helical" evidence="1">
    <location>
        <begin position="9"/>
        <end position="30"/>
    </location>
</feature>
<keyword evidence="1" id="KW-0812">Transmembrane</keyword>
<dbReference type="InterPro" id="IPR050523">
    <property type="entry name" value="AKR_Detox_Biosynth"/>
</dbReference>
<dbReference type="InterPro" id="IPR008775">
    <property type="entry name" value="Phytyl_CoA_dOase-like"/>
</dbReference>
<dbReference type="PANTHER" id="PTHR43364">
    <property type="entry name" value="NADH-SPECIFIC METHYLGLYOXAL REDUCTASE-RELATED"/>
    <property type="match status" value="1"/>
</dbReference>
<feature type="transmembrane region" description="Helical" evidence="1">
    <location>
        <begin position="36"/>
        <end position="56"/>
    </location>
</feature>
<feature type="transmembrane region" description="Helical" evidence="1">
    <location>
        <begin position="131"/>
        <end position="150"/>
    </location>
</feature>
<dbReference type="EMBL" id="CAJNIZ010011112">
    <property type="protein sequence ID" value="CAE7311652.1"/>
    <property type="molecule type" value="Genomic_DNA"/>
</dbReference>
<dbReference type="Pfam" id="PF13231">
    <property type="entry name" value="PMT_2"/>
    <property type="match status" value="1"/>
</dbReference>
<dbReference type="SUPFAM" id="SSF51430">
    <property type="entry name" value="NAD(P)-linked oxidoreductase"/>
    <property type="match status" value="1"/>
</dbReference>
<feature type="domain" description="Glycosyltransferase RgtA/B/C/D-like" evidence="3">
    <location>
        <begin position="1"/>
        <end position="147"/>
    </location>
</feature>
<feature type="transmembrane region" description="Helical" evidence="1">
    <location>
        <begin position="86"/>
        <end position="119"/>
    </location>
</feature>
<dbReference type="Pfam" id="PF05721">
    <property type="entry name" value="PhyH"/>
    <property type="match status" value="1"/>
</dbReference>
<organism evidence="4 5">
    <name type="scientific">Symbiodinium pilosum</name>
    <name type="common">Dinoflagellate</name>
    <dbReference type="NCBI Taxonomy" id="2952"/>
    <lineage>
        <taxon>Eukaryota</taxon>
        <taxon>Sar</taxon>
        <taxon>Alveolata</taxon>
        <taxon>Dinophyceae</taxon>
        <taxon>Suessiales</taxon>
        <taxon>Symbiodiniaceae</taxon>
        <taxon>Symbiodinium</taxon>
    </lineage>
</organism>
<feature type="transmembrane region" description="Helical" evidence="1">
    <location>
        <begin position="234"/>
        <end position="253"/>
    </location>
</feature>
<dbReference type="Gene3D" id="3.20.20.100">
    <property type="entry name" value="NADP-dependent oxidoreductase domain"/>
    <property type="match status" value="1"/>
</dbReference>